<dbReference type="InterPro" id="IPR008181">
    <property type="entry name" value="dUTPase"/>
</dbReference>
<evidence type="ECO:0000256" key="4">
    <source>
        <dbReference type="ARBA" id="ARBA00023080"/>
    </source>
</evidence>
<evidence type="ECO:0000256" key="3">
    <source>
        <dbReference type="ARBA" id="ARBA00022801"/>
    </source>
</evidence>
<dbReference type="NCBIfam" id="TIGR00576">
    <property type="entry name" value="dut"/>
    <property type="match status" value="1"/>
</dbReference>
<dbReference type="SUPFAM" id="SSF51283">
    <property type="entry name" value="dUTPase-like"/>
    <property type="match status" value="1"/>
</dbReference>
<reference evidence="7 8" key="1">
    <citation type="submission" date="2024-02" db="EMBL/GenBank/DDBJ databases">
        <title>New especies of Spiribacter isolated from saline water.</title>
        <authorList>
            <person name="Leon M.J."/>
            <person name="De La Haba R."/>
            <person name="Sanchez-Porro C."/>
            <person name="Ventosa A."/>
        </authorList>
    </citation>
    <scope>NUCLEOTIDE SEQUENCE [LARGE SCALE GENOMIC DNA]</scope>
    <source>
        <strain evidence="8">ag22IC4-227</strain>
    </source>
</reference>
<organism evidence="7 8">
    <name type="scientific">Spiribacter onubensis</name>
    <dbReference type="NCBI Taxonomy" id="3122420"/>
    <lineage>
        <taxon>Bacteria</taxon>
        <taxon>Pseudomonadati</taxon>
        <taxon>Pseudomonadota</taxon>
        <taxon>Gammaproteobacteria</taxon>
        <taxon>Chromatiales</taxon>
        <taxon>Ectothiorhodospiraceae</taxon>
        <taxon>Spiribacter</taxon>
    </lineage>
</organism>
<dbReference type="EC" id="3.6.1.23" evidence="2"/>
<accession>A0ABV3S6S9</accession>
<dbReference type="InterPro" id="IPR029054">
    <property type="entry name" value="dUTPase-like"/>
</dbReference>
<comment type="similarity">
    <text evidence="1">Belongs to the dUTPase family.</text>
</comment>
<keyword evidence="8" id="KW-1185">Reference proteome</keyword>
<proteinExistence type="inferred from homology"/>
<protein>
    <recommendedName>
        <fullName evidence="2">dUTP diphosphatase</fullName>
        <ecNumber evidence="2">3.6.1.23</ecNumber>
    </recommendedName>
</protein>
<evidence type="ECO:0000259" key="6">
    <source>
        <dbReference type="Pfam" id="PF00692"/>
    </source>
</evidence>
<dbReference type="PANTHER" id="PTHR11241">
    <property type="entry name" value="DEOXYURIDINE 5'-TRIPHOSPHATE NUCLEOTIDOHYDROLASE"/>
    <property type="match status" value="1"/>
</dbReference>
<keyword evidence="4" id="KW-0546">Nucleotide metabolism</keyword>
<evidence type="ECO:0000313" key="8">
    <source>
        <dbReference type="Proteomes" id="UP001556653"/>
    </source>
</evidence>
<feature type="domain" description="dUTPase-like" evidence="6">
    <location>
        <begin position="12"/>
        <end position="139"/>
    </location>
</feature>
<keyword evidence="3 7" id="KW-0378">Hydrolase</keyword>
<gene>
    <name evidence="7" type="primary">dut</name>
    <name evidence="7" type="ORF">V6X64_02330</name>
</gene>
<dbReference type="Gene3D" id="2.70.40.10">
    <property type="match status" value="1"/>
</dbReference>
<sequence>MQASIKLLNKDAVLPTRSSPGSAGLDLYSTEGKDIDPGDRVLVPTGVSVSIPADHVGLIWPRSGLAVKQGIDTMAGVIDSDYRGEIKVALINHSKMMVSVEPGDRIAQLVIQPYTPVQLVISSEIGETHRGERGFGSSGK</sequence>
<evidence type="ECO:0000256" key="1">
    <source>
        <dbReference type="ARBA" id="ARBA00006581"/>
    </source>
</evidence>
<dbReference type="CDD" id="cd07557">
    <property type="entry name" value="trimeric_dUTPase"/>
    <property type="match status" value="1"/>
</dbReference>
<evidence type="ECO:0000313" key="7">
    <source>
        <dbReference type="EMBL" id="MEX0385831.1"/>
    </source>
</evidence>
<dbReference type="RefSeq" id="WP_367966310.1">
    <property type="nucleotide sequence ID" value="NZ_JBAKFJ010000001.1"/>
</dbReference>
<dbReference type="GO" id="GO:0004170">
    <property type="term" value="F:dUTP diphosphatase activity"/>
    <property type="evidence" value="ECO:0007669"/>
    <property type="project" value="UniProtKB-EC"/>
</dbReference>
<name>A0ABV3S6S9_9GAMM</name>
<dbReference type="InterPro" id="IPR033704">
    <property type="entry name" value="dUTPase_trimeric"/>
</dbReference>
<comment type="catalytic activity">
    <reaction evidence="5">
        <text>dUTP + H2O = dUMP + diphosphate + H(+)</text>
        <dbReference type="Rhea" id="RHEA:10248"/>
        <dbReference type="ChEBI" id="CHEBI:15377"/>
        <dbReference type="ChEBI" id="CHEBI:15378"/>
        <dbReference type="ChEBI" id="CHEBI:33019"/>
        <dbReference type="ChEBI" id="CHEBI:61555"/>
        <dbReference type="ChEBI" id="CHEBI:246422"/>
        <dbReference type="EC" id="3.6.1.23"/>
    </reaction>
</comment>
<dbReference type="EMBL" id="JBAKFJ010000001">
    <property type="protein sequence ID" value="MEX0385831.1"/>
    <property type="molecule type" value="Genomic_DNA"/>
</dbReference>
<dbReference type="Pfam" id="PF00692">
    <property type="entry name" value="dUTPase"/>
    <property type="match status" value="1"/>
</dbReference>
<dbReference type="NCBIfam" id="NF001862">
    <property type="entry name" value="PRK00601.1"/>
    <property type="match status" value="1"/>
</dbReference>
<dbReference type="PANTHER" id="PTHR11241:SF0">
    <property type="entry name" value="DEOXYURIDINE 5'-TRIPHOSPHATE NUCLEOTIDOHYDROLASE"/>
    <property type="match status" value="1"/>
</dbReference>
<dbReference type="InterPro" id="IPR036157">
    <property type="entry name" value="dUTPase-like_sf"/>
</dbReference>
<comment type="caution">
    <text evidence="7">The sequence shown here is derived from an EMBL/GenBank/DDBJ whole genome shotgun (WGS) entry which is preliminary data.</text>
</comment>
<evidence type="ECO:0000256" key="2">
    <source>
        <dbReference type="ARBA" id="ARBA00012379"/>
    </source>
</evidence>
<dbReference type="Proteomes" id="UP001556653">
    <property type="component" value="Unassembled WGS sequence"/>
</dbReference>
<evidence type="ECO:0000256" key="5">
    <source>
        <dbReference type="ARBA" id="ARBA00047686"/>
    </source>
</evidence>